<dbReference type="OrthoDB" id="10556367at2759"/>
<dbReference type="Pfam" id="PF00566">
    <property type="entry name" value="RabGAP-TBC"/>
    <property type="match status" value="1"/>
</dbReference>
<keyword evidence="4" id="KW-1185">Reference proteome</keyword>
<dbReference type="VEuPathDB" id="TrichDB:TRFO_33839"/>
<keyword evidence="1" id="KW-0812">Transmembrane</keyword>
<dbReference type="InterPro" id="IPR000195">
    <property type="entry name" value="Rab-GAP-TBC_dom"/>
</dbReference>
<dbReference type="GeneID" id="94844009"/>
<proteinExistence type="predicted"/>
<keyword evidence="1" id="KW-1133">Transmembrane helix</keyword>
<dbReference type="SUPFAM" id="SSF47923">
    <property type="entry name" value="Ypt/Rab-GAP domain of gyp1p"/>
    <property type="match status" value="1"/>
</dbReference>
<protein>
    <recommendedName>
        <fullName evidence="2">Rab-GAP TBC domain-containing protein</fullName>
    </recommendedName>
</protein>
<dbReference type="RefSeq" id="XP_068352846.1">
    <property type="nucleotide sequence ID" value="XM_068509305.1"/>
</dbReference>
<accession>A0A1J4JQA5</accession>
<reference evidence="3" key="1">
    <citation type="submission" date="2016-10" db="EMBL/GenBank/DDBJ databases">
        <authorList>
            <person name="Benchimol M."/>
            <person name="Almeida L.G."/>
            <person name="Vasconcelos A.T."/>
            <person name="Perreira-Neves A."/>
            <person name="Rosa I.A."/>
            <person name="Tasca T."/>
            <person name="Bogo M.R."/>
            <person name="de Souza W."/>
        </authorList>
    </citation>
    <scope>NUCLEOTIDE SEQUENCE [LARGE SCALE GENOMIC DNA]</scope>
    <source>
        <strain evidence="3">K</strain>
    </source>
</reference>
<evidence type="ECO:0000259" key="2">
    <source>
        <dbReference type="PROSITE" id="PS50086"/>
    </source>
</evidence>
<evidence type="ECO:0000313" key="4">
    <source>
        <dbReference type="Proteomes" id="UP000179807"/>
    </source>
</evidence>
<keyword evidence="1" id="KW-0472">Membrane</keyword>
<dbReference type="Proteomes" id="UP000179807">
    <property type="component" value="Unassembled WGS sequence"/>
</dbReference>
<dbReference type="PROSITE" id="PS50086">
    <property type="entry name" value="TBC_RABGAP"/>
    <property type="match status" value="1"/>
</dbReference>
<feature type="transmembrane region" description="Helical" evidence="1">
    <location>
        <begin position="320"/>
        <end position="338"/>
    </location>
</feature>
<name>A0A1J4JQA5_9EUKA</name>
<evidence type="ECO:0000256" key="1">
    <source>
        <dbReference type="SAM" id="Phobius"/>
    </source>
</evidence>
<gene>
    <name evidence="3" type="ORF">TRFO_33839</name>
</gene>
<dbReference type="EMBL" id="MLAK01000992">
    <property type="protein sequence ID" value="OHS99709.1"/>
    <property type="molecule type" value="Genomic_DNA"/>
</dbReference>
<feature type="domain" description="Rab-GAP TBC" evidence="2">
    <location>
        <begin position="36"/>
        <end position="259"/>
    </location>
</feature>
<sequence length="348" mass="40985">MNKIDSSQIVRAAEKLNKNIFTRNDALSFLQQVKQEKNQAERLISWLIIFNIIKPYNIANECARLYTEYLDLQDKFFHDGDPMKLIGEDEEFIIMADTQRSNAWFSKISHQIGLTQDDIKDASYQIPRVLATLTKTDPFYKYTQGYDRYAFITYALGLFFSTQSSLPSEVAESFSYALTKKILRFVDINKILGDMDETQAEFISIDKGIAKIFPDIYKELQKMNHGSFYFALKWQLILFADEHTLSDTFLIWDSIFLRQNDYDSFRADLIMAHLSQIQIDQDVIMIEKIQKYKEWDTIKLINYAVQRYEKKSRTFETKHYIFILYVLLLIVALIYFYFNGSGINFSDL</sequence>
<evidence type="ECO:0000313" key="3">
    <source>
        <dbReference type="EMBL" id="OHS99709.1"/>
    </source>
</evidence>
<dbReference type="Gene3D" id="1.10.472.80">
    <property type="entry name" value="Ypt/Rab-GAP domain of gyp1p, domain 3"/>
    <property type="match status" value="1"/>
</dbReference>
<dbReference type="InterPro" id="IPR035969">
    <property type="entry name" value="Rab-GAP_TBC_sf"/>
</dbReference>
<comment type="caution">
    <text evidence="3">The sequence shown here is derived from an EMBL/GenBank/DDBJ whole genome shotgun (WGS) entry which is preliminary data.</text>
</comment>
<dbReference type="AlphaFoldDB" id="A0A1J4JQA5"/>
<organism evidence="3 4">
    <name type="scientific">Tritrichomonas foetus</name>
    <dbReference type="NCBI Taxonomy" id="1144522"/>
    <lineage>
        <taxon>Eukaryota</taxon>
        <taxon>Metamonada</taxon>
        <taxon>Parabasalia</taxon>
        <taxon>Tritrichomonadida</taxon>
        <taxon>Tritrichomonadidae</taxon>
        <taxon>Tritrichomonas</taxon>
    </lineage>
</organism>